<proteinExistence type="predicted"/>
<dbReference type="STRING" id="1450648.CLORY_17900"/>
<dbReference type="OrthoDB" id="2084516at2"/>
<dbReference type="EMBL" id="MZGV01000015">
    <property type="protein sequence ID" value="OPJ62421.1"/>
    <property type="molecule type" value="Genomic_DNA"/>
</dbReference>
<dbReference type="AlphaFoldDB" id="A0A1V4IQX0"/>
<dbReference type="Proteomes" id="UP000190080">
    <property type="component" value="Unassembled WGS sequence"/>
</dbReference>
<gene>
    <name evidence="1" type="ORF">CLORY_17900</name>
</gene>
<protein>
    <submittedName>
        <fullName evidence="1">Uncharacterized protein</fullName>
    </submittedName>
</protein>
<evidence type="ECO:0000313" key="1">
    <source>
        <dbReference type="EMBL" id="OPJ62421.1"/>
    </source>
</evidence>
<accession>A0A1V4IQX0</accession>
<evidence type="ECO:0000313" key="2">
    <source>
        <dbReference type="Proteomes" id="UP000190080"/>
    </source>
</evidence>
<dbReference type="RefSeq" id="WP_079423435.1">
    <property type="nucleotide sequence ID" value="NZ_MZGV01000015.1"/>
</dbReference>
<keyword evidence="2" id="KW-1185">Reference proteome</keyword>
<organism evidence="1 2">
    <name type="scientific">Clostridium oryzae</name>
    <dbReference type="NCBI Taxonomy" id="1450648"/>
    <lineage>
        <taxon>Bacteria</taxon>
        <taxon>Bacillati</taxon>
        <taxon>Bacillota</taxon>
        <taxon>Clostridia</taxon>
        <taxon>Eubacteriales</taxon>
        <taxon>Clostridiaceae</taxon>
        <taxon>Clostridium</taxon>
    </lineage>
</organism>
<name>A0A1V4IQX0_9CLOT</name>
<reference evidence="1 2" key="1">
    <citation type="submission" date="2017-03" db="EMBL/GenBank/DDBJ databases">
        <title>Genome sequence of Clostridium oryzae DSM 28571.</title>
        <authorList>
            <person name="Poehlein A."/>
            <person name="Daniel R."/>
        </authorList>
    </citation>
    <scope>NUCLEOTIDE SEQUENCE [LARGE SCALE GENOMIC DNA]</scope>
    <source>
        <strain evidence="1 2">DSM 28571</strain>
    </source>
</reference>
<comment type="caution">
    <text evidence="1">The sequence shown here is derived from an EMBL/GenBank/DDBJ whole genome shotgun (WGS) entry which is preliminary data.</text>
</comment>
<sequence>MFRINGRIIKNNKIVKDLVVEDNLEGSYQDKLKRCIDKICKEIDIARPYWLPVNVHEYNKRRKVIFDYNNFIDDIDFDKFVIEELKEEE</sequence>